<keyword evidence="10" id="KW-1133">Transmembrane helix</keyword>
<protein>
    <recommendedName>
        <fullName evidence="3">histidine kinase</fullName>
        <ecNumber evidence="3">2.7.13.3</ecNumber>
    </recommendedName>
</protein>
<dbReference type="SMART" id="SM00091">
    <property type="entry name" value="PAS"/>
    <property type="match status" value="2"/>
</dbReference>
<keyword evidence="8" id="KW-0418">Kinase</keyword>
<dbReference type="CDD" id="cd00130">
    <property type="entry name" value="PAS"/>
    <property type="match status" value="2"/>
</dbReference>
<dbReference type="PROSITE" id="PS50113">
    <property type="entry name" value="PAC"/>
    <property type="match status" value="2"/>
</dbReference>
<organism evidence="19">
    <name type="scientific">Symploca sp. SIO1C4</name>
    <dbReference type="NCBI Taxonomy" id="2607765"/>
    <lineage>
        <taxon>Bacteria</taxon>
        <taxon>Bacillati</taxon>
        <taxon>Cyanobacteriota</taxon>
        <taxon>Cyanophyceae</taxon>
        <taxon>Coleofasciculales</taxon>
        <taxon>Coleofasciculaceae</taxon>
        <taxon>Symploca</taxon>
    </lineage>
</organism>
<dbReference type="InterPro" id="IPR011006">
    <property type="entry name" value="CheY-like_superfamily"/>
</dbReference>
<dbReference type="Pfam" id="PF02518">
    <property type="entry name" value="HATPase_c"/>
    <property type="match status" value="1"/>
</dbReference>
<comment type="caution">
    <text evidence="19">The sequence shown here is derived from an EMBL/GenBank/DDBJ whole genome shotgun (WGS) entry which is preliminary data.</text>
</comment>
<dbReference type="PRINTS" id="PR00344">
    <property type="entry name" value="BCTRLSENSOR"/>
</dbReference>
<dbReference type="SUPFAM" id="SSF55874">
    <property type="entry name" value="ATPase domain of HSP90 chaperone/DNA topoisomerase II/histidine kinase"/>
    <property type="match status" value="1"/>
</dbReference>
<dbReference type="InterPro" id="IPR035965">
    <property type="entry name" value="PAS-like_dom_sf"/>
</dbReference>
<evidence type="ECO:0000256" key="1">
    <source>
        <dbReference type="ARBA" id="ARBA00000085"/>
    </source>
</evidence>
<dbReference type="FunFam" id="3.30.565.10:FF:000006">
    <property type="entry name" value="Sensor histidine kinase WalK"/>
    <property type="match status" value="1"/>
</dbReference>
<dbReference type="NCBIfam" id="TIGR00229">
    <property type="entry name" value="sensory_box"/>
    <property type="match status" value="2"/>
</dbReference>
<feature type="domain" description="PAC" evidence="18">
    <location>
        <begin position="216"/>
        <end position="268"/>
    </location>
</feature>
<feature type="domain" description="PAS" evidence="17">
    <location>
        <begin position="138"/>
        <end position="211"/>
    </location>
</feature>
<dbReference type="SUPFAM" id="SSF52172">
    <property type="entry name" value="CheY-like"/>
    <property type="match status" value="1"/>
</dbReference>
<keyword evidence="4 13" id="KW-0597">Phosphoprotein</keyword>
<dbReference type="InterPro" id="IPR036890">
    <property type="entry name" value="HATPase_C_sf"/>
</dbReference>
<name>A0A6B3NDH8_9CYAN</name>
<evidence type="ECO:0000259" key="15">
    <source>
        <dbReference type="PROSITE" id="PS50109"/>
    </source>
</evidence>
<feature type="domain" description="Histidine kinase" evidence="15">
    <location>
        <begin position="452"/>
        <end position="667"/>
    </location>
</feature>
<dbReference type="SMART" id="SM00387">
    <property type="entry name" value="HATPase_c"/>
    <property type="match status" value="1"/>
</dbReference>
<evidence type="ECO:0000256" key="8">
    <source>
        <dbReference type="ARBA" id="ARBA00022777"/>
    </source>
</evidence>
<dbReference type="GO" id="GO:0006355">
    <property type="term" value="P:regulation of DNA-templated transcription"/>
    <property type="evidence" value="ECO:0007669"/>
    <property type="project" value="InterPro"/>
</dbReference>
<keyword evidence="12" id="KW-0472">Membrane</keyword>
<dbReference type="PANTHER" id="PTHR42878">
    <property type="entry name" value="TWO-COMPONENT HISTIDINE KINASE"/>
    <property type="match status" value="1"/>
</dbReference>
<dbReference type="Gene3D" id="3.30.450.20">
    <property type="entry name" value="PAS domain"/>
    <property type="match status" value="2"/>
</dbReference>
<dbReference type="GO" id="GO:0007234">
    <property type="term" value="P:osmosensory signaling via phosphorelay pathway"/>
    <property type="evidence" value="ECO:0007669"/>
    <property type="project" value="TreeGrafter"/>
</dbReference>
<sequence length="667" mass="75313">MYNNQTTTIPKILIVENEMAVALNIQARLEEVGYVVSGVAVSGEESIEIAESQLVDLVLMDIRLPGKLDGIFAAQELRNRFNIPVVYLTAYSEPETIERAKLTEPYGYIIKPFEIRELYSVIEIALYKHAQEERLKSREQWLATTLKSIGDAVITTNREGSVTFMNPVAQNLTGWKSEYAQGKDLSEVFRIIDERTREVVDNPVVRALISGKSVDLGNHTLLISKDGTEIPIDDCAAPIKNDKEEVTGAVLVFHDVIERHQIQDQLQQTNSSLEGRIAEYTEALARANEQLSSEISQRQQVEEELCHSEENFNLLAENVDSVFWIAESDHQRIIYVSPAYEKIWGSTRELLYASEQFWIDSIHPEDRVRFLATLPQRCREKTECEYRIVQPEGTIRWIRDCSFPIARGQGEIYRIAGIANDITSSKLTEAEILKTLAIETQLHQRHHRFLSLLSQELRTNLSTILSSQQILERRRSSLSQQKKQEQHQRIQDSVARMTQLLENMLLIGEAEAGQIQLEATPIDLVPFCRNLVDNIENSLSSQHTITFISQDDYSNVQMDERLLEQMLKNLLSNSIKYSPEGGTVILELVCAESEATFRIQDQGLGIPLQDLPKLFEPFSRASNVGNIKGSGLGLTVVKIIVDLHDGQINIESEIGAGTTVIVCLPIA</sequence>
<dbReference type="InterPro" id="IPR003661">
    <property type="entry name" value="HisK_dim/P_dom"/>
</dbReference>
<dbReference type="InterPro" id="IPR013655">
    <property type="entry name" value="PAS_fold_3"/>
</dbReference>
<dbReference type="SMART" id="SM00448">
    <property type="entry name" value="REC"/>
    <property type="match status" value="1"/>
</dbReference>
<keyword evidence="7" id="KW-0547">Nucleotide-binding</keyword>
<evidence type="ECO:0000256" key="9">
    <source>
        <dbReference type="ARBA" id="ARBA00022840"/>
    </source>
</evidence>
<reference evidence="19" key="1">
    <citation type="submission" date="2019-11" db="EMBL/GenBank/DDBJ databases">
        <title>Genomic insights into an expanded diversity of filamentous marine cyanobacteria reveals the extraordinary biosynthetic potential of Moorea and Okeania.</title>
        <authorList>
            <person name="Ferreira Leao T."/>
            <person name="Wang M."/>
            <person name="Moss N."/>
            <person name="Da Silva R."/>
            <person name="Sanders J."/>
            <person name="Nurk S."/>
            <person name="Gurevich A."/>
            <person name="Humphrey G."/>
            <person name="Reher R."/>
            <person name="Zhu Q."/>
            <person name="Belda-Ferre P."/>
            <person name="Glukhov E."/>
            <person name="Rex R."/>
            <person name="Dorrestein P.C."/>
            <person name="Knight R."/>
            <person name="Pevzner P."/>
            <person name="Gerwick W.H."/>
            <person name="Gerwick L."/>
        </authorList>
    </citation>
    <scope>NUCLEOTIDE SEQUENCE</scope>
    <source>
        <strain evidence="19">SIO1C4</strain>
    </source>
</reference>
<feature type="domain" description="PAC" evidence="18">
    <location>
        <begin position="382"/>
        <end position="434"/>
    </location>
</feature>
<comment type="catalytic activity">
    <reaction evidence="1">
        <text>ATP + protein L-histidine = ADP + protein N-phospho-L-histidine.</text>
        <dbReference type="EC" id="2.7.13.3"/>
    </reaction>
</comment>
<keyword evidence="5" id="KW-0808">Transferase</keyword>
<dbReference type="Pfam" id="PF00989">
    <property type="entry name" value="PAS"/>
    <property type="match status" value="1"/>
</dbReference>
<feature type="domain" description="Response regulatory" evidence="16">
    <location>
        <begin position="11"/>
        <end position="126"/>
    </location>
</feature>
<keyword evidence="11" id="KW-0902">Two-component regulatory system</keyword>
<dbReference type="Pfam" id="PF00512">
    <property type="entry name" value="HisKA"/>
    <property type="match status" value="1"/>
</dbReference>
<keyword evidence="14" id="KW-0175">Coiled coil</keyword>
<dbReference type="AlphaFoldDB" id="A0A6B3NDH8"/>
<dbReference type="InterPro" id="IPR001789">
    <property type="entry name" value="Sig_transdc_resp-reg_receiver"/>
</dbReference>
<dbReference type="SMART" id="SM00388">
    <property type="entry name" value="HisKA"/>
    <property type="match status" value="1"/>
</dbReference>
<dbReference type="GO" id="GO:0030295">
    <property type="term" value="F:protein kinase activator activity"/>
    <property type="evidence" value="ECO:0007669"/>
    <property type="project" value="TreeGrafter"/>
</dbReference>
<dbReference type="SUPFAM" id="SSF47384">
    <property type="entry name" value="Homodimeric domain of signal transducing histidine kinase"/>
    <property type="match status" value="1"/>
</dbReference>
<dbReference type="CDD" id="cd00082">
    <property type="entry name" value="HisKA"/>
    <property type="match status" value="1"/>
</dbReference>
<dbReference type="EC" id="2.7.13.3" evidence="3"/>
<dbReference type="InterPro" id="IPR005467">
    <property type="entry name" value="His_kinase_dom"/>
</dbReference>
<dbReference type="InterPro" id="IPR000014">
    <property type="entry name" value="PAS"/>
</dbReference>
<accession>A0A6B3NDH8</accession>
<evidence type="ECO:0000256" key="2">
    <source>
        <dbReference type="ARBA" id="ARBA00004141"/>
    </source>
</evidence>
<evidence type="ECO:0000259" key="18">
    <source>
        <dbReference type="PROSITE" id="PS50113"/>
    </source>
</evidence>
<dbReference type="CDD" id="cd17534">
    <property type="entry name" value="REC_DC-like"/>
    <property type="match status" value="1"/>
</dbReference>
<gene>
    <name evidence="19" type="ORF">F6J89_15235</name>
</gene>
<dbReference type="PROSITE" id="PS50110">
    <property type="entry name" value="RESPONSE_REGULATORY"/>
    <property type="match status" value="1"/>
</dbReference>
<dbReference type="EMBL" id="JAAHFQ010000283">
    <property type="protein sequence ID" value="NER28945.1"/>
    <property type="molecule type" value="Genomic_DNA"/>
</dbReference>
<keyword evidence="9" id="KW-0067">ATP-binding</keyword>
<evidence type="ECO:0000256" key="14">
    <source>
        <dbReference type="SAM" id="Coils"/>
    </source>
</evidence>
<dbReference type="Gene3D" id="3.30.565.10">
    <property type="entry name" value="Histidine kinase-like ATPase, C-terminal domain"/>
    <property type="match status" value="1"/>
</dbReference>
<evidence type="ECO:0000256" key="7">
    <source>
        <dbReference type="ARBA" id="ARBA00022741"/>
    </source>
</evidence>
<evidence type="ECO:0000256" key="11">
    <source>
        <dbReference type="ARBA" id="ARBA00023012"/>
    </source>
</evidence>
<evidence type="ECO:0000259" key="17">
    <source>
        <dbReference type="PROSITE" id="PS50112"/>
    </source>
</evidence>
<dbReference type="PROSITE" id="PS50112">
    <property type="entry name" value="PAS"/>
    <property type="match status" value="2"/>
</dbReference>
<dbReference type="Gene3D" id="1.10.287.130">
    <property type="match status" value="1"/>
</dbReference>
<dbReference type="SUPFAM" id="SSF55785">
    <property type="entry name" value="PYP-like sensor domain (PAS domain)"/>
    <property type="match status" value="2"/>
</dbReference>
<keyword evidence="6" id="KW-0812">Transmembrane</keyword>
<dbReference type="GO" id="GO:0000155">
    <property type="term" value="F:phosphorelay sensor kinase activity"/>
    <property type="evidence" value="ECO:0007669"/>
    <property type="project" value="InterPro"/>
</dbReference>
<evidence type="ECO:0000256" key="5">
    <source>
        <dbReference type="ARBA" id="ARBA00022679"/>
    </source>
</evidence>
<comment type="subcellular location">
    <subcellularLocation>
        <location evidence="2">Membrane</location>
        <topology evidence="2">Multi-pass membrane protein</topology>
    </subcellularLocation>
</comment>
<dbReference type="PROSITE" id="PS50109">
    <property type="entry name" value="HIS_KIN"/>
    <property type="match status" value="1"/>
</dbReference>
<dbReference type="InterPro" id="IPR001610">
    <property type="entry name" value="PAC"/>
</dbReference>
<dbReference type="CDD" id="cd00075">
    <property type="entry name" value="HATPase"/>
    <property type="match status" value="1"/>
</dbReference>
<feature type="coiled-coil region" evidence="14">
    <location>
        <begin position="263"/>
        <end position="304"/>
    </location>
</feature>
<evidence type="ECO:0000313" key="19">
    <source>
        <dbReference type="EMBL" id="NER28945.1"/>
    </source>
</evidence>
<dbReference type="InterPro" id="IPR000700">
    <property type="entry name" value="PAS-assoc_C"/>
</dbReference>
<evidence type="ECO:0000256" key="10">
    <source>
        <dbReference type="ARBA" id="ARBA00022989"/>
    </source>
</evidence>
<dbReference type="InterPro" id="IPR004358">
    <property type="entry name" value="Sig_transdc_His_kin-like_C"/>
</dbReference>
<dbReference type="InterPro" id="IPR003594">
    <property type="entry name" value="HATPase_dom"/>
</dbReference>
<dbReference type="SMART" id="SM00086">
    <property type="entry name" value="PAC"/>
    <property type="match status" value="2"/>
</dbReference>
<dbReference type="GO" id="GO:0016020">
    <property type="term" value="C:membrane"/>
    <property type="evidence" value="ECO:0007669"/>
    <property type="project" value="UniProtKB-SubCell"/>
</dbReference>
<dbReference type="Pfam" id="PF00072">
    <property type="entry name" value="Response_reg"/>
    <property type="match status" value="1"/>
</dbReference>
<dbReference type="GO" id="GO:0000156">
    <property type="term" value="F:phosphorelay response regulator activity"/>
    <property type="evidence" value="ECO:0007669"/>
    <property type="project" value="TreeGrafter"/>
</dbReference>
<dbReference type="InterPro" id="IPR013767">
    <property type="entry name" value="PAS_fold"/>
</dbReference>
<feature type="domain" description="PAS" evidence="17">
    <location>
        <begin position="308"/>
        <end position="381"/>
    </location>
</feature>
<evidence type="ECO:0000256" key="3">
    <source>
        <dbReference type="ARBA" id="ARBA00012438"/>
    </source>
</evidence>
<evidence type="ECO:0000259" key="16">
    <source>
        <dbReference type="PROSITE" id="PS50110"/>
    </source>
</evidence>
<dbReference type="PANTHER" id="PTHR42878:SF7">
    <property type="entry name" value="SENSOR HISTIDINE KINASE GLRK"/>
    <property type="match status" value="1"/>
</dbReference>
<evidence type="ECO:0000256" key="6">
    <source>
        <dbReference type="ARBA" id="ARBA00022692"/>
    </source>
</evidence>
<dbReference type="Pfam" id="PF08447">
    <property type="entry name" value="PAS_3"/>
    <property type="match status" value="1"/>
</dbReference>
<evidence type="ECO:0000256" key="12">
    <source>
        <dbReference type="ARBA" id="ARBA00023136"/>
    </source>
</evidence>
<evidence type="ECO:0000256" key="13">
    <source>
        <dbReference type="PROSITE-ProRule" id="PRU00169"/>
    </source>
</evidence>
<evidence type="ECO:0000256" key="4">
    <source>
        <dbReference type="ARBA" id="ARBA00022553"/>
    </source>
</evidence>
<dbReference type="InterPro" id="IPR036097">
    <property type="entry name" value="HisK_dim/P_sf"/>
</dbReference>
<proteinExistence type="predicted"/>
<dbReference type="InterPro" id="IPR050351">
    <property type="entry name" value="BphY/WalK/GraS-like"/>
</dbReference>
<dbReference type="Gene3D" id="3.40.50.2300">
    <property type="match status" value="1"/>
</dbReference>
<feature type="modified residue" description="4-aspartylphosphate" evidence="13">
    <location>
        <position position="61"/>
    </location>
</feature>